<dbReference type="InterPro" id="IPR018244">
    <property type="entry name" value="Allrgn_V5/Tpx1_CS"/>
</dbReference>
<dbReference type="PRINTS" id="PR00837">
    <property type="entry name" value="V5TPXLIKE"/>
</dbReference>
<dbReference type="InterPro" id="IPR014044">
    <property type="entry name" value="CAP_dom"/>
</dbReference>
<name>A0ABM1NA34_NICVS</name>
<evidence type="ECO:0000256" key="1">
    <source>
        <dbReference type="ARBA" id="ARBA00004613"/>
    </source>
</evidence>
<evidence type="ECO:0000313" key="4">
    <source>
        <dbReference type="Proteomes" id="UP000695000"/>
    </source>
</evidence>
<dbReference type="Gene3D" id="3.40.33.10">
    <property type="entry name" value="CAP"/>
    <property type="match status" value="1"/>
</dbReference>
<evidence type="ECO:0000256" key="2">
    <source>
        <dbReference type="ARBA" id="ARBA00022525"/>
    </source>
</evidence>
<accession>A0ABM1NA34</accession>
<evidence type="ECO:0000259" key="3">
    <source>
        <dbReference type="SMART" id="SM00198"/>
    </source>
</evidence>
<dbReference type="PRINTS" id="PR00838">
    <property type="entry name" value="V5ALLERGEN"/>
</dbReference>
<dbReference type="InterPro" id="IPR001283">
    <property type="entry name" value="CRISP-related"/>
</dbReference>
<dbReference type="InterPro" id="IPR035940">
    <property type="entry name" value="CAP_sf"/>
</dbReference>
<comment type="subcellular location">
    <subcellularLocation>
        <location evidence="1">Secreted</location>
    </subcellularLocation>
</comment>
<protein>
    <submittedName>
        <fullName evidence="5">Cysteine-rich secretory protein 2-like</fullName>
    </submittedName>
</protein>
<keyword evidence="4" id="KW-1185">Reference proteome</keyword>
<feature type="domain" description="SCP" evidence="3">
    <location>
        <begin position="18"/>
        <end position="176"/>
    </location>
</feature>
<organism evidence="4 5">
    <name type="scientific">Nicrophorus vespilloides</name>
    <name type="common">Boreal carrion beetle</name>
    <dbReference type="NCBI Taxonomy" id="110193"/>
    <lineage>
        <taxon>Eukaryota</taxon>
        <taxon>Metazoa</taxon>
        <taxon>Ecdysozoa</taxon>
        <taxon>Arthropoda</taxon>
        <taxon>Hexapoda</taxon>
        <taxon>Insecta</taxon>
        <taxon>Pterygota</taxon>
        <taxon>Neoptera</taxon>
        <taxon>Endopterygota</taxon>
        <taxon>Coleoptera</taxon>
        <taxon>Polyphaga</taxon>
        <taxon>Staphyliniformia</taxon>
        <taxon>Silphidae</taxon>
        <taxon>Nicrophorinae</taxon>
        <taxon>Nicrophorus</taxon>
    </lineage>
</organism>
<sequence>MLSCPDGGKIIEHGISHVGVREVVRLHNKFRMEVAHGSVKNQPRGINLKRMKYDHQLDDLVKTSLENCKLQSKKIHDERFRHVGQNLFMEMTTDLDSAFEQNWEKVITSWFNDNENYQYPNLDPETMAGGHYSQIVWAESEALACHFIAFENLSNTRYPYGKIYTCYYGPGGNIIGKAPYKSGRRGCENLC</sequence>
<dbReference type="RefSeq" id="XP_017783684.1">
    <property type="nucleotide sequence ID" value="XM_017928195.1"/>
</dbReference>
<dbReference type="CDD" id="cd05380">
    <property type="entry name" value="CAP_euk"/>
    <property type="match status" value="1"/>
</dbReference>
<dbReference type="InterPro" id="IPR002413">
    <property type="entry name" value="V5_allergen-like"/>
</dbReference>
<dbReference type="Proteomes" id="UP000695000">
    <property type="component" value="Unplaced"/>
</dbReference>
<dbReference type="PROSITE" id="PS01009">
    <property type="entry name" value="CRISP_1"/>
    <property type="match status" value="1"/>
</dbReference>
<dbReference type="SUPFAM" id="SSF55797">
    <property type="entry name" value="PR-1-like"/>
    <property type="match status" value="1"/>
</dbReference>
<dbReference type="SMART" id="SM00198">
    <property type="entry name" value="SCP"/>
    <property type="match status" value="1"/>
</dbReference>
<gene>
    <name evidence="5" type="primary">LOC108567614</name>
</gene>
<reference evidence="5" key="1">
    <citation type="submission" date="2025-08" db="UniProtKB">
        <authorList>
            <consortium name="RefSeq"/>
        </authorList>
    </citation>
    <scope>IDENTIFICATION</scope>
    <source>
        <tissue evidence="5">Whole Larva</tissue>
    </source>
</reference>
<evidence type="ECO:0000313" key="5">
    <source>
        <dbReference type="RefSeq" id="XP_017783684.1"/>
    </source>
</evidence>
<dbReference type="GeneID" id="108567614"/>
<keyword evidence="2" id="KW-0964">Secreted</keyword>
<dbReference type="Pfam" id="PF00188">
    <property type="entry name" value="CAP"/>
    <property type="match status" value="1"/>
</dbReference>
<proteinExistence type="predicted"/>
<dbReference type="PANTHER" id="PTHR10334">
    <property type="entry name" value="CYSTEINE-RICH SECRETORY PROTEIN-RELATED"/>
    <property type="match status" value="1"/>
</dbReference>